<sequence>MLFKGVHQDQEHHHGWQRGDDNSNEGEDNEDDPEEGTSESLQMEQYANLELFLQEPPSCSFLCQPSFVIHTRHFGMLIRIPKDDYYSYLSHPAQALGLMEHAEPRNLSTKTHTTGLYLLVLM</sequence>
<gene>
    <name evidence="2" type="ORF">ARMOST_04664</name>
</gene>
<dbReference type="Proteomes" id="UP000219338">
    <property type="component" value="Unassembled WGS sequence"/>
</dbReference>
<feature type="compositionally biased region" description="Acidic residues" evidence="1">
    <location>
        <begin position="22"/>
        <end position="37"/>
    </location>
</feature>
<evidence type="ECO:0000313" key="3">
    <source>
        <dbReference type="Proteomes" id="UP000219338"/>
    </source>
</evidence>
<evidence type="ECO:0000256" key="1">
    <source>
        <dbReference type="SAM" id="MobiDB-lite"/>
    </source>
</evidence>
<feature type="compositionally biased region" description="Basic and acidic residues" evidence="1">
    <location>
        <begin position="1"/>
        <end position="21"/>
    </location>
</feature>
<keyword evidence="3" id="KW-1185">Reference proteome</keyword>
<dbReference type="AlphaFoldDB" id="A0A284QY03"/>
<protein>
    <submittedName>
        <fullName evidence="2">Uncharacterized protein</fullName>
    </submittedName>
</protein>
<organism evidence="2 3">
    <name type="scientific">Armillaria ostoyae</name>
    <name type="common">Armillaria root rot fungus</name>
    <dbReference type="NCBI Taxonomy" id="47428"/>
    <lineage>
        <taxon>Eukaryota</taxon>
        <taxon>Fungi</taxon>
        <taxon>Dikarya</taxon>
        <taxon>Basidiomycota</taxon>
        <taxon>Agaricomycotina</taxon>
        <taxon>Agaricomycetes</taxon>
        <taxon>Agaricomycetidae</taxon>
        <taxon>Agaricales</taxon>
        <taxon>Marasmiineae</taxon>
        <taxon>Physalacriaceae</taxon>
        <taxon>Armillaria</taxon>
    </lineage>
</organism>
<proteinExistence type="predicted"/>
<name>A0A284QY03_ARMOS</name>
<evidence type="ECO:0000313" key="2">
    <source>
        <dbReference type="EMBL" id="SJL01344.1"/>
    </source>
</evidence>
<feature type="region of interest" description="Disordered" evidence="1">
    <location>
        <begin position="1"/>
        <end position="41"/>
    </location>
</feature>
<dbReference type="EMBL" id="FUEG01000003">
    <property type="protein sequence ID" value="SJL01344.1"/>
    <property type="molecule type" value="Genomic_DNA"/>
</dbReference>
<reference evidence="3" key="1">
    <citation type="journal article" date="2017" name="Nat. Ecol. Evol.">
        <title>Genome expansion and lineage-specific genetic innovations in the forest pathogenic fungi Armillaria.</title>
        <authorList>
            <person name="Sipos G."/>
            <person name="Prasanna A.N."/>
            <person name="Walter M.C."/>
            <person name="O'Connor E."/>
            <person name="Balint B."/>
            <person name="Krizsan K."/>
            <person name="Kiss B."/>
            <person name="Hess J."/>
            <person name="Varga T."/>
            <person name="Slot J."/>
            <person name="Riley R."/>
            <person name="Boka B."/>
            <person name="Rigling D."/>
            <person name="Barry K."/>
            <person name="Lee J."/>
            <person name="Mihaltcheva S."/>
            <person name="LaButti K."/>
            <person name="Lipzen A."/>
            <person name="Waldron R."/>
            <person name="Moloney N.M."/>
            <person name="Sperisen C."/>
            <person name="Kredics L."/>
            <person name="Vagvoelgyi C."/>
            <person name="Patrignani A."/>
            <person name="Fitzpatrick D."/>
            <person name="Nagy I."/>
            <person name="Doyle S."/>
            <person name="Anderson J.B."/>
            <person name="Grigoriev I.V."/>
            <person name="Gueldener U."/>
            <person name="Muensterkoetter M."/>
            <person name="Nagy L.G."/>
        </authorList>
    </citation>
    <scope>NUCLEOTIDE SEQUENCE [LARGE SCALE GENOMIC DNA]</scope>
    <source>
        <strain evidence="3">C18/9</strain>
    </source>
</reference>
<accession>A0A284QY03</accession>